<evidence type="ECO:0000256" key="2">
    <source>
        <dbReference type="SAM" id="MobiDB-lite"/>
    </source>
</evidence>
<evidence type="ECO:0000313" key="3">
    <source>
        <dbReference type="EMBL" id="AAI23337.1"/>
    </source>
</evidence>
<reference evidence="3" key="2">
    <citation type="submission" date="2006-09" db="EMBL/GenBank/DDBJ databases">
        <authorList>
            <consortium name="NIH - Xenopus Gene Collection (XGC) project"/>
        </authorList>
    </citation>
    <scope>NUCLEOTIDE SEQUENCE [LARGE SCALE MRNA]</scope>
    <source>
        <tissue evidence="3">Ovary</tissue>
    </source>
</reference>
<dbReference type="InterPro" id="IPR018888">
    <property type="entry name" value="UPF0561"/>
</dbReference>
<dbReference type="PANTHER" id="PTHR34256">
    <property type="entry name" value="UPF0561 PROTEIN C2ORF68"/>
    <property type="match status" value="1"/>
</dbReference>
<evidence type="ECO:0000313" key="4">
    <source>
        <dbReference type="Proteomes" id="UP000186698"/>
    </source>
</evidence>
<dbReference type="KEGG" id="xla:779306"/>
<evidence type="ECO:0000313" key="5">
    <source>
        <dbReference type="RefSeq" id="NP_001090395.1"/>
    </source>
</evidence>
<dbReference type="RefSeq" id="NP_001090395.1">
    <property type="nucleotide sequence ID" value="NM_001096926.1"/>
</dbReference>
<dbReference type="Pfam" id="PF10573">
    <property type="entry name" value="UPF0561"/>
    <property type="match status" value="1"/>
</dbReference>
<sequence>MSHGFVHHIRRNQIARDDYDREVRQAKEKQKKRYTPGPTRPKKPDLEMYHPRQRATEKAHTTGTLKDDPNDNGTQLFCLDFEADGGEVTSIIVYEGKSKVISSCDVPVALKLIDEDGWNESSRDGIIPHHLQMDIGWALHETRMMMQSSWPP</sequence>
<feature type="compositionally biased region" description="Basic and acidic residues" evidence="2">
    <location>
        <begin position="14"/>
        <end position="28"/>
    </location>
</feature>
<reference evidence="4" key="3">
    <citation type="submission" date="2024-06" db="UniProtKB">
        <authorList>
            <consortium name="RefSeq"/>
        </authorList>
    </citation>
    <scope>NUCLEOTIDE SEQUENCE [LARGE SCALE GENOMIC DNA]</scope>
    <source>
        <strain evidence="4">J_2021</strain>
    </source>
</reference>
<protein>
    <submittedName>
        <fullName evidence="3">MGC154801 protein</fullName>
    </submittedName>
    <submittedName>
        <fullName evidence="5">Uncharacterized protein LOC779306</fullName>
    </submittedName>
</protein>
<dbReference type="Proteomes" id="UP000186698">
    <property type="component" value="Chromosome 3S"/>
</dbReference>
<name>Q0IH33_XENLA</name>
<dbReference type="AlphaFoldDB" id="Q0IH33"/>
<comment type="similarity">
    <text evidence="1">Belongs to the UPF0561 family.</text>
</comment>
<dbReference type="PANTHER" id="PTHR34256:SF1">
    <property type="entry name" value="UPF0561 PROTEIN C2ORF68"/>
    <property type="match status" value="1"/>
</dbReference>
<feature type="compositionally biased region" description="Basic and acidic residues" evidence="2">
    <location>
        <begin position="42"/>
        <end position="69"/>
    </location>
</feature>
<proteinExistence type="evidence at transcript level"/>
<feature type="region of interest" description="Disordered" evidence="2">
    <location>
        <begin position="1"/>
        <end position="71"/>
    </location>
</feature>
<reference evidence="5" key="1">
    <citation type="journal article" date="2002" name="Dev. Dyn.">
        <title>Genetic and genomic tools for Xenopus research: The NIH Xenopus initiative.</title>
        <authorList>
            <person name="Klein S.L."/>
            <person name="Strausberg R.L."/>
            <person name="Wagner L."/>
            <person name="Pontius J."/>
            <person name="Clifton S.W."/>
            <person name="Richardson P."/>
        </authorList>
    </citation>
    <scope>NUCLEOTIDE SEQUENCE</scope>
</reference>
<keyword evidence="4" id="KW-1185">Reference proteome</keyword>
<feature type="compositionally biased region" description="Basic residues" evidence="2">
    <location>
        <begin position="1"/>
        <end position="13"/>
    </location>
</feature>
<dbReference type="Bgee" id="779306">
    <property type="expression patterns" value="Expressed in oocyte and 15 other cell types or tissues"/>
</dbReference>
<evidence type="ECO:0000256" key="1">
    <source>
        <dbReference type="ARBA" id="ARBA00006905"/>
    </source>
</evidence>
<reference evidence="5" key="4">
    <citation type="submission" date="2025-04" db="UniProtKB">
        <authorList>
            <consortium name="RefSeq"/>
        </authorList>
    </citation>
    <scope>IDENTIFICATION</scope>
</reference>
<dbReference type="OrthoDB" id="10033037at2759"/>
<accession>Q0IH33</accession>
<dbReference type="DNASU" id="779306"/>
<gene>
    <name evidence="3 5" type="primary">MGC154801</name>
</gene>
<dbReference type="EMBL" id="BC123336">
    <property type="protein sequence ID" value="AAI23337.1"/>
    <property type="molecule type" value="mRNA"/>
</dbReference>
<organism evidence="3">
    <name type="scientific">Xenopus laevis</name>
    <name type="common">African clawed frog</name>
    <dbReference type="NCBI Taxonomy" id="8355"/>
    <lineage>
        <taxon>Eukaryota</taxon>
        <taxon>Metazoa</taxon>
        <taxon>Chordata</taxon>
        <taxon>Craniata</taxon>
        <taxon>Vertebrata</taxon>
        <taxon>Euteleostomi</taxon>
        <taxon>Amphibia</taxon>
        <taxon>Batrachia</taxon>
        <taxon>Anura</taxon>
        <taxon>Pipoidea</taxon>
        <taxon>Pipidae</taxon>
        <taxon>Xenopodinae</taxon>
        <taxon>Xenopus</taxon>
        <taxon>Xenopus</taxon>
    </lineage>
</organism>